<dbReference type="Gene3D" id="3.30.530.20">
    <property type="match status" value="1"/>
</dbReference>
<dbReference type="SUPFAM" id="SSF55961">
    <property type="entry name" value="Bet v1-like"/>
    <property type="match status" value="1"/>
</dbReference>
<dbReference type="Pfam" id="PF10604">
    <property type="entry name" value="Polyketide_cyc2"/>
    <property type="match status" value="1"/>
</dbReference>
<protein>
    <submittedName>
        <fullName evidence="1">SRPBCC family protein</fullName>
    </submittedName>
</protein>
<name>A0A7D7R1L2_9ACTN</name>
<gene>
    <name evidence="1" type="ORF">H1R19_06445</name>
</gene>
<evidence type="ECO:0000313" key="2">
    <source>
        <dbReference type="Proteomes" id="UP000515663"/>
    </source>
</evidence>
<dbReference type="RefSeq" id="WP_188330097.1">
    <property type="nucleotide sequence ID" value="NZ_CP059491.1"/>
</dbReference>
<dbReference type="InterPro" id="IPR019587">
    <property type="entry name" value="Polyketide_cyclase/dehydratase"/>
</dbReference>
<dbReference type="AlphaFoldDB" id="A0A7D7R1L2"/>
<accession>A0A7D7R1L2</accession>
<organism evidence="1 2">
    <name type="scientific">Gordonia jinghuaiqii</name>
    <dbReference type="NCBI Taxonomy" id="2758710"/>
    <lineage>
        <taxon>Bacteria</taxon>
        <taxon>Bacillati</taxon>
        <taxon>Actinomycetota</taxon>
        <taxon>Actinomycetes</taxon>
        <taxon>Mycobacteriales</taxon>
        <taxon>Gordoniaceae</taxon>
        <taxon>Gordonia</taxon>
    </lineage>
</organism>
<dbReference type="EMBL" id="CP059491">
    <property type="protein sequence ID" value="QMT02771.1"/>
    <property type="molecule type" value="Genomic_DNA"/>
</dbReference>
<dbReference type="InterPro" id="IPR023393">
    <property type="entry name" value="START-like_dom_sf"/>
</dbReference>
<evidence type="ECO:0000313" key="1">
    <source>
        <dbReference type="EMBL" id="QMT02771.1"/>
    </source>
</evidence>
<dbReference type="KEGG" id="gji:H1R19_06445"/>
<dbReference type="Proteomes" id="UP000515663">
    <property type="component" value="Chromosome"/>
</dbReference>
<dbReference type="CDD" id="cd07812">
    <property type="entry name" value="SRPBCC"/>
    <property type="match status" value="1"/>
</dbReference>
<reference evidence="2" key="1">
    <citation type="submission" date="2020-07" db="EMBL/GenBank/DDBJ databases">
        <title>novel species isolated from the respiratory tract of Marmot.</title>
        <authorList>
            <person name="Zhang G."/>
        </authorList>
    </citation>
    <scope>NUCLEOTIDE SEQUENCE [LARGE SCALE GENOMIC DNA]</scope>
    <source>
        <strain evidence="2">686</strain>
    </source>
</reference>
<keyword evidence="2" id="KW-1185">Reference proteome</keyword>
<sequence length="148" mass="15742">MGVVRHQAIIDGPREQVFDYVEGYQNVPEYMFGVTRFEPTTDQTSGIGAVFAMAIDVGPKTLKSVVKCTEYVENELISLQAIEGFGANTTWRFADADGGSGTDLQVEVNYVLPGGVAGKLLGKIVGPFASQAVRHTEVTIGKKVGASG</sequence>
<proteinExistence type="predicted"/>